<dbReference type="SUPFAM" id="SSF50156">
    <property type="entry name" value="PDZ domain-like"/>
    <property type="match status" value="1"/>
</dbReference>
<dbReference type="InterPro" id="IPR001639">
    <property type="entry name" value="T2SS_protein-GspC"/>
</dbReference>
<keyword evidence="8 11" id="KW-1133">Transmembrane helix</keyword>
<feature type="domain" description="Type II secretion system protein GspC N-terminal" evidence="12">
    <location>
        <begin position="60"/>
        <end position="193"/>
    </location>
</feature>
<evidence type="ECO:0000256" key="11">
    <source>
        <dbReference type="SAM" id="Phobius"/>
    </source>
</evidence>
<accession>A0ABY0BT55</accession>
<evidence type="ECO:0000256" key="7">
    <source>
        <dbReference type="ARBA" id="ARBA00022927"/>
    </source>
</evidence>
<dbReference type="NCBIfam" id="TIGR01713">
    <property type="entry name" value="typeII_sec_gspC"/>
    <property type="match status" value="1"/>
</dbReference>
<feature type="compositionally biased region" description="Polar residues" evidence="10">
    <location>
        <begin position="207"/>
        <end position="224"/>
    </location>
</feature>
<evidence type="ECO:0000313" key="13">
    <source>
        <dbReference type="EMBL" id="RUO27317.1"/>
    </source>
</evidence>
<sequence length="345" mass="37598">MVSPRRLEWPQRLDSSFLFSTVFNNNKYPNGDNNVQLIQTKFQAQLTPGRQRTIATVLSVLLVLIALWWLAQLTWRVLTPADTLIVAPQQASRAAVVSTNVSALQNLNIFGDRSAPEPTQASIDAPETTLNVRLVGLVASAQPERSAAIIEQSGTQQTYIIGERINNSRATVEQILPDRVLLDNGGRREVLYMEGRDGSEAQLRVSAPNSNQASTTGRTRSPSNDRAVAPLPGSSVRVQVDADPEVQQAVAAVREDPSAILQIINISPERNGQQITGYRLQPRDNVALFNALGLQTGDVALSINGYDLTDNAEALAAINELQDASRAIVQVRRGDQIIDLELQVP</sequence>
<evidence type="ECO:0000256" key="1">
    <source>
        <dbReference type="ARBA" id="ARBA00004533"/>
    </source>
</evidence>
<evidence type="ECO:0000256" key="3">
    <source>
        <dbReference type="ARBA" id="ARBA00022448"/>
    </source>
</evidence>
<keyword evidence="3" id="KW-0813">Transport</keyword>
<gene>
    <name evidence="13" type="primary">gspC</name>
    <name evidence="13" type="ORF">CWE07_05070</name>
</gene>
<dbReference type="Gene3D" id="2.30.42.10">
    <property type="match status" value="1"/>
</dbReference>
<dbReference type="InterPro" id="IPR036034">
    <property type="entry name" value="PDZ_sf"/>
</dbReference>
<reference evidence="13 14" key="1">
    <citation type="journal article" date="2018" name="Front. Microbiol.">
        <title>Genome-Based Analysis Reveals the Taxonomy and Diversity of the Family Idiomarinaceae.</title>
        <authorList>
            <person name="Liu Y."/>
            <person name="Lai Q."/>
            <person name="Shao Z."/>
        </authorList>
    </citation>
    <scope>NUCLEOTIDE SEQUENCE [LARGE SCALE GENOMIC DNA]</scope>
    <source>
        <strain evidence="13 14">CF12-14</strain>
    </source>
</reference>
<feature type="region of interest" description="Disordered" evidence="10">
    <location>
        <begin position="196"/>
        <end position="231"/>
    </location>
</feature>
<keyword evidence="9 11" id="KW-0472">Membrane</keyword>
<keyword evidence="6 11" id="KW-0812">Transmembrane</keyword>
<evidence type="ECO:0000256" key="10">
    <source>
        <dbReference type="SAM" id="MobiDB-lite"/>
    </source>
</evidence>
<keyword evidence="14" id="KW-1185">Reference proteome</keyword>
<evidence type="ECO:0000256" key="9">
    <source>
        <dbReference type="ARBA" id="ARBA00023136"/>
    </source>
</evidence>
<dbReference type="Proteomes" id="UP000287865">
    <property type="component" value="Unassembled WGS sequence"/>
</dbReference>
<dbReference type="InterPro" id="IPR024961">
    <property type="entry name" value="T2SS_GspC_N"/>
</dbReference>
<comment type="subcellular location">
    <subcellularLocation>
        <location evidence="1">Cell inner membrane</location>
    </subcellularLocation>
</comment>
<comment type="caution">
    <text evidence="13">The sequence shown here is derived from an EMBL/GenBank/DDBJ whole genome shotgun (WGS) entry which is preliminary data.</text>
</comment>
<evidence type="ECO:0000256" key="6">
    <source>
        <dbReference type="ARBA" id="ARBA00022692"/>
    </source>
</evidence>
<keyword evidence="4" id="KW-1003">Cell membrane</keyword>
<keyword evidence="7" id="KW-0653">Protein transport</keyword>
<protein>
    <submittedName>
        <fullName evidence="13">Type II secretion system protein GspC</fullName>
    </submittedName>
</protein>
<proteinExistence type="inferred from homology"/>
<dbReference type="Pfam" id="PF11356">
    <property type="entry name" value="T2SSC"/>
    <property type="match status" value="1"/>
</dbReference>
<dbReference type="EMBL" id="PIPK01000003">
    <property type="protein sequence ID" value="RUO27317.1"/>
    <property type="molecule type" value="Genomic_DNA"/>
</dbReference>
<evidence type="ECO:0000256" key="5">
    <source>
        <dbReference type="ARBA" id="ARBA00022519"/>
    </source>
</evidence>
<evidence type="ECO:0000256" key="2">
    <source>
        <dbReference type="ARBA" id="ARBA00007986"/>
    </source>
</evidence>
<comment type="similarity">
    <text evidence="2">Belongs to the GSP C family.</text>
</comment>
<organism evidence="13 14">
    <name type="scientific">Aliidiomarina maris</name>
    <dbReference type="NCBI Taxonomy" id="531312"/>
    <lineage>
        <taxon>Bacteria</taxon>
        <taxon>Pseudomonadati</taxon>
        <taxon>Pseudomonadota</taxon>
        <taxon>Gammaproteobacteria</taxon>
        <taxon>Alteromonadales</taxon>
        <taxon>Idiomarinaceae</taxon>
        <taxon>Aliidiomarina</taxon>
    </lineage>
</organism>
<dbReference type="Gene3D" id="2.30.30.830">
    <property type="match status" value="1"/>
</dbReference>
<feature type="transmembrane region" description="Helical" evidence="11">
    <location>
        <begin position="53"/>
        <end position="71"/>
    </location>
</feature>
<evidence type="ECO:0000313" key="14">
    <source>
        <dbReference type="Proteomes" id="UP000287865"/>
    </source>
</evidence>
<name>A0ABY0BT55_9GAMM</name>
<evidence type="ECO:0000259" key="12">
    <source>
        <dbReference type="Pfam" id="PF11356"/>
    </source>
</evidence>
<keyword evidence="5" id="KW-0997">Cell inner membrane</keyword>
<evidence type="ECO:0000256" key="8">
    <source>
        <dbReference type="ARBA" id="ARBA00022989"/>
    </source>
</evidence>
<evidence type="ECO:0000256" key="4">
    <source>
        <dbReference type="ARBA" id="ARBA00022475"/>
    </source>
</evidence>